<dbReference type="GeneID" id="25917371"/>
<reference evidence="2 3" key="1">
    <citation type="submission" date="2011-02" db="EMBL/GenBank/DDBJ databases">
        <title>The Genome Sequence of Sphaeroforma arctica JP610.</title>
        <authorList>
            <consortium name="The Broad Institute Genome Sequencing Platform"/>
            <person name="Russ C."/>
            <person name="Cuomo C."/>
            <person name="Young S.K."/>
            <person name="Zeng Q."/>
            <person name="Gargeya S."/>
            <person name="Alvarado L."/>
            <person name="Berlin A."/>
            <person name="Chapman S.B."/>
            <person name="Chen Z."/>
            <person name="Freedman E."/>
            <person name="Gellesch M."/>
            <person name="Goldberg J."/>
            <person name="Griggs A."/>
            <person name="Gujja S."/>
            <person name="Heilman E."/>
            <person name="Heiman D."/>
            <person name="Howarth C."/>
            <person name="Mehta T."/>
            <person name="Neiman D."/>
            <person name="Pearson M."/>
            <person name="Roberts A."/>
            <person name="Saif S."/>
            <person name="Shea T."/>
            <person name="Shenoy N."/>
            <person name="Sisk P."/>
            <person name="Stolte C."/>
            <person name="Sykes S."/>
            <person name="White J."/>
            <person name="Yandava C."/>
            <person name="Burger G."/>
            <person name="Gray M.W."/>
            <person name="Holland P.W.H."/>
            <person name="King N."/>
            <person name="Lang F.B.F."/>
            <person name="Roger A.J."/>
            <person name="Ruiz-Trillo I."/>
            <person name="Haas B."/>
            <person name="Nusbaum C."/>
            <person name="Birren B."/>
        </authorList>
    </citation>
    <scope>NUCLEOTIDE SEQUENCE [LARGE SCALE GENOMIC DNA]</scope>
    <source>
        <strain evidence="2 3">JP610</strain>
    </source>
</reference>
<keyword evidence="3" id="KW-1185">Reference proteome</keyword>
<protein>
    <submittedName>
        <fullName evidence="2">Uncharacterized protein</fullName>
    </submittedName>
</protein>
<feature type="non-terminal residue" evidence="2">
    <location>
        <position position="58"/>
    </location>
</feature>
<dbReference type="Proteomes" id="UP000054560">
    <property type="component" value="Unassembled WGS sequence"/>
</dbReference>
<evidence type="ECO:0000256" key="1">
    <source>
        <dbReference type="SAM" id="MobiDB-lite"/>
    </source>
</evidence>
<evidence type="ECO:0000313" key="2">
    <source>
        <dbReference type="EMBL" id="KNC70603.1"/>
    </source>
</evidence>
<accession>A0A0L0F362</accession>
<dbReference type="RefSeq" id="XP_014144505.1">
    <property type="nucleotide sequence ID" value="XM_014289030.1"/>
</dbReference>
<name>A0A0L0F362_9EUKA</name>
<feature type="compositionally biased region" description="Basic and acidic residues" evidence="1">
    <location>
        <begin position="1"/>
        <end position="12"/>
    </location>
</feature>
<proteinExistence type="predicted"/>
<gene>
    <name evidence="2" type="ORF">SARC_16867</name>
</gene>
<dbReference type="AlphaFoldDB" id="A0A0L0F362"/>
<evidence type="ECO:0000313" key="3">
    <source>
        <dbReference type="Proteomes" id="UP000054560"/>
    </source>
</evidence>
<dbReference type="EMBL" id="KQ250696">
    <property type="protein sequence ID" value="KNC70603.1"/>
    <property type="molecule type" value="Genomic_DNA"/>
</dbReference>
<organism evidence="2 3">
    <name type="scientific">Sphaeroforma arctica JP610</name>
    <dbReference type="NCBI Taxonomy" id="667725"/>
    <lineage>
        <taxon>Eukaryota</taxon>
        <taxon>Ichthyosporea</taxon>
        <taxon>Ichthyophonida</taxon>
        <taxon>Sphaeroforma</taxon>
    </lineage>
</organism>
<feature type="region of interest" description="Disordered" evidence="1">
    <location>
        <begin position="1"/>
        <end position="24"/>
    </location>
</feature>
<sequence>MAGRSDSDENRPRPTSRGSRSVREYKGTVGVALVAAAAPKKLTPLERMKLKRQKKLEQ</sequence>